<evidence type="ECO:0000313" key="1">
    <source>
        <dbReference type="EMBL" id="GAA4021994.1"/>
    </source>
</evidence>
<proteinExistence type="predicted"/>
<keyword evidence="2" id="KW-1185">Reference proteome</keyword>
<sequence>MQAKLFERNLVRLGIAPFDPTSVAANRWHAEPSGSAWRVRLLDEGCSPVFSVDVPDQDAACTYILGRLVAEGLAARAIAVRP</sequence>
<protein>
    <submittedName>
        <fullName evidence="1">Uncharacterized protein</fullName>
    </submittedName>
</protein>
<accession>A0ABP7T6Y2</accession>
<name>A0ABP7T6Y2_9PSEU</name>
<organism evidence="1 2">
    <name type="scientific">Allokutzneria multivorans</name>
    <dbReference type="NCBI Taxonomy" id="1142134"/>
    <lineage>
        <taxon>Bacteria</taxon>
        <taxon>Bacillati</taxon>
        <taxon>Actinomycetota</taxon>
        <taxon>Actinomycetes</taxon>
        <taxon>Pseudonocardiales</taxon>
        <taxon>Pseudonocardiaceae</taxon>
        <taxon>Allokutzneria</taxon>
    </lineage>
</organism>
<evidence type="ECO:0000313" key="2">
    <source>
        <dbReference type="Proteomes" id="UP001501747"/>
    </source>
</evidence>
<dbReference type="RefSeq" id="WP_344879996.1">
    <property type="nucleotide sequence ID" value="NZ_BAABAL010000018.1"/>
</dbReference>
<comment type="caution">
    <text evidence="1">The sequence shown here is derived from an EMBL/GenBank/DDBJ whole genome shotgun (WGS) entry which is preliminary data.</text>
</comment>
<dbReference type="EMBL" id="BAABAL010000018">
    <property type="protein sequence ID" value="GAA4021994.1"/>
    <property type="molecule type" value="Genomic_DNA"/>
</dbReference>
<gene>
    <name evidence="1" type="ORF">GCM10022247_52770</name>
</gene>
<dbReference type="Proteomes" id="UP001501747">
    <property type="component" value="Unassembled WGS sequence"/>
</dbReference>
<reference evidence="2" key="1">
    <citation type="journal article" date="2019" name="Int. J. Syst. Evol. Microbiol.">
        <title>The Global Catalogue of Microorganisms (GCM) 10K type strain sequencing project: providing services to taxonomists for standard genome sequencing and annotation.</title>
        <authorList>
            <consortium name="The Broad Institute Genomics Platform"/>
            <consortium name="The Broad Institute Genome Sequencing Center for Infectious Disease"/>
            <person name="Wu L."/>
            <person name="Ma J."/>
        </authorList>
    </citation>
    <scope>NUCLEOTIDE SEQUENCE [LARGE SCALE GENOMIC DNA]</scope>
    <source>
        <strain evidence="2">JCM 17342</strain>
    </source>
</reference>